<keyword evidence="4 14" id="KW-0378">Hydrolase</keyword>
<dbReference type="InterPro" id="IPR027417">
    <property type="entry name" value="P-loop_NTPase"/>
</dbReference>
<evidence type="ECO:0000256" key="12">
    <source>
        <dbReference type="ARBA" id="ARBA00034808"/>
    </source>
</evidence>
<dbReference type="Gene3D" id="3.40.50.300">
    <property type="entry name" value="P-loop containing nucleotide triphosphate hydrolases"/>
    <property type="match status" value="4"/>
</dbReference>
<keyword evidence="6 17" id="KW-0269">Exonuclease</keyword>
<dbReference type="OrthoDB" id="9810135at2"/>
<feature type="domain" description="UvrD-like helicase C-terminal" evidence="16">
    <location>
        <begin position="540"/>
        <end position="830"/>
    </location>
</feature>
<dbReference type="GO" id="GO:0005524">
    <property type="term" value="F:ATP binding"/>
    <property type="evidence" value="ECO:0007669"/>
    <property type="project" value="UniProtKB-UniRule"/>
</dbReference>
<evidence type="ECO:0000256" key="14">
    <source>
        <dbReference type="PROSITE-ProRule" id="PRU00560"/>
    </source>
</evidence>
<evidence type="ECO:0000256" key="9">
    <source>
        <dbReference type="ARBA" id="ARBA00023204"/>
    </source>
</evidence>
<keyword evidence="9" id="KW-0234">DNA repair</keyword>
<dbReference type="PANTHER" id="PTHR11070:SF48">
    <property type="entry name" value="ATP-DEPENDENT HELICASE_NUCLEASE SUBUNIT A"/>
    <property type="match status" value="1"/>
</dbReference>
<evidence type="ECO:0000256" key="2">
    <source>
        <dbReference type="ARBA" id="ARBA00022741"/>
    </source>
</evidence>
<dbReference type="GO" id="GO:0000725">
    <property type="term" value="P:recombinational repair"/>
    <property type="evidence" value="ECO:0007669"/>
    <property type="project" value="TreeGrafter"/>
</dbReference>
<keyword evidence="7 14" id="KW-0067">ATP-binding</keyword>
<dbReference type="STRING" id="883113.HMPREF9708_01490"/>
<evidence type="ECO:0000256" key="4">
    <source>
        <dbReference type="ARBA" id="ARBA00022801"/>
    </source>
</evidence>
<organism evidence="17 18">
    <name type="scientific">Facklamia languida CCUG 37842</name>
    <dbReference type="NCBI Taxonomy" id="883113"/>
    <lineage>
        <taxon>Bacteria</taxon>
        <taxon>Bacillati</taxon>
        <taxon>Bacillota</taxon>
        <taxon>Bacilli</taxon>
        <taxon>Lactobacillales</taxon>
        <taxon>Aerococcaceae</taxon>
        <taxon>Facklamia</taxon>
    </lineage>
</organism>
<dbReference type="SUPFAM" id="SSF52980">
    <property type="entry name" value="Restriction endonuclease-like"/>
    <property type="match status" value="1"/>
</dbReference>
<evidence type="ECO:0000259" key="15">
    <source>
        <dbReference type="PROSITE" id="PS51198"/>
    </source>
</evidence>
<dbReference type="CDD" id="cd17932">
    <property type="entry name" value="DEXQc_UvrD"/>
    <property type="match status" value="1"/>
</dbReference>
<keyword evidence="2 14" id="KW-0547">Nucleotide-binding</keyword>
<dbReference type="InterPro" id="IPR011604">
    <property type="entry name" value="PDDEXK-like_dom_sf"/>
</dbReference>
<accession>H3NKV1</accession>
<dbReference type="GO" id="GO:0043138">
    <property type="term" value="F:3'-5' DNA helicase activity"/>
    <property type="evidence" value="ECO:0007669"/>
    <property type="project" value="UniProtKB-EC"/>
</dbReference>
<evidence type="ECO:0000256" key="6">
    <source>
        <dbReference type="ARBA" id="ARBA00022839"/>
    </source>
</evidence>
<evidence type="ECO:0000256" key="7">
    <source>
        <dbReference type="ARBA" id="ARBA00022840"/>
    </source>
</evidence>
<dbReference type="EC" id="5.6.2.4" evidence="12"/>
<dbReference type="GO" id="GO:0003677">
    <property type="term" value="F:DNA binding"/>
    <property type="evidence" value="ECO:0007669"/>
    <property type="project" value="UniProtKB-KW"/>
</dbReference>
<dbReference type="Pfam" id="PF12705">
    <property type="entry name" value="PDDEXK_1"/>
    <property type="match status" value="1"/>
</dbReference>
<evidence type="ECO:0000256" key="13">
    <source>
        <dbReference type="ARBA" id="ARBA00048988"/>
    </source>
</evidence>
<evidence type="ECO:0000313" key="18">
    <source>
        <dbReference type="Proteomes" id="UP000006190"/>
    </source>
</evidence>
<dbReference type="InterPro" id="IPR014152">
    <property type="entry name" value="AddA"/>
</dbReference>
<keyword evidence="3" id="KW-0227">DNA damage</keyword>
<evidence type="ECO:0000256" key="10">
    <source>
        <dbReference type="ARBA" id="ARBA00023235"/>
    </source>
</evidence>
<dbReference type="HOGENOM" id="CLU_001114_3_1_9"/>
<dbReference type="PATRIC" id="fig|883113.3.peg.1491"/>
<dbReference type="InterPro" id="IPR000212">
    <property type="entry name" value="DNA_helicase_UvrD/REP"/>
</dbReference>
<dbReference type="InterPro" id="IPR038726">
    <property type="entry name" value="PDDEXK_AddAB-type"/>
</dbReference>
<dbReference type="NCBIfam" id="TIGR02785">
    <property type="entry name" value="addA_Gpos"/>
    <property type="match status" value="1"/>
</dbReference>
<dbReference type="GO" id="GO:0004527">
    <property type="term" value="F:exonuclease activity"/>
    <property type="evidence" value="ECO:0007669"/>
    <property type="project" value="UniProtKB-KW"/>
</dbReference>
<keyword evidence="18" id="KW-1185">Reference proteome</keyword>
<feature type="binding site" evidence="14">
    <location>
        <begin position="35"/>
        <end position="42"/>
    </location>
    <ligand>
        <name>ATP</name>
        <dbReference type="ChEBI" id="CHEBI:30616"/>
    </ligand>
</feature>
<dbReference type="InterPro" id="IPR014016">
    <property type="entry name" value="UvrD-like_ATP-bd"/>
</dbReference>
<dbReference type="GO" id="GO:0006302">
    <property type="term" value="P:double-strand break repair"/>
    <property type="evidence" value="ECO:0007669"/>
    <property type="project" value="InterPro"/>
</dbReference>
<evidence type="ECO:0000256" key="11">
    <source>
        <dbReference type="ARBA" id="ARBA00034617"/>
    </source>
</evidence>
<dbReference type="PROSITE" id="PS51198">
    <property type="entry name" value="UVRD_HELICASE_ATP_BIND"/>
    <property type="match status" value="1"/>
</dbReference>
<dbReference type="Gene3D" id="1.10.486.10">
    <property type="entry name" value="PCRA, domain 4"/>
    <property type="match status" value="1"/>
</dbReference>
<evidence type="ECO:0000313" key="17">
    <source>
        <dbReference type="EMBL" id="EHR36229.1"/>
    </source>
</evidence>
<dbReference type="PROSITE" id="PS51217">
    <property type="entry name" value="UVRD_HELICASE_CTER"/>
    <property type="match status" value="1"/>
</dbReference>
<dbReference type="EMBL" id="AGEG01000016">
    <property type="protein sequence ID" value="EHR36229.1"/>
    <property type="molecule type" value="Genomic_DNA"/>
</dbReference>
<dbReference type="InterPro" id="IPR011335">
    <property type="entry name" value="Restrct_endonuc-II-like"/>
</dbReference>
<dbReference type="InterPro" id="IPR014017">
    <property type="entry name" value="DNA_helicase_UvrD-like_C"/>
</dbReference>
<dbReference type="eggNOG" id="COG1074">
    <property type="taxonomic scope" value="Bacteria"/>
</dbReference>
<keyword evidence="1" id="KW-0540">Nuclease</keyword>
<evidence type="ECO:0000256" key="3">
    <source>
        <dbReference type="ARBA" id="ARBA00022763"/>
    </source>
</evidence>
<comment type="catalytic activity">
    <reaction evidence="13">
        <text>ATP + H2O = ADP + phosphate + H(+)</text>
        <dbReference type="Rhea" id="RHEA:13065"/>
        <dbReference type="ChEBI" id="CHEBI:15377"/>
        <dbReference type="ChEBI" id="CHEBI:15378"/>
        <dbReference type="ChEBI" id="CHEBI:30616"/>
        <dbReference type="ChEBI" id="CHEBI:43474"/>
        <dbReference type="ChEBI" id="CHEBI:456216"/>
        <dbReference type="EC" id="5.6.2.4"/>
    </reaction>
</comment>
<dbReference type="GO" id="GO:0033202">
    <property type="term" value="C:DNA helicase complex"/>
    <property type="evidence" value="ECO:0007669"/>
    <property type="project" value="TreeGrafter"/>
</dbReference>
<dbReference type="GO" id="GO:0005829">
    <property type="term" value="C:cytosol"/>
    <property type="evidence" value="ECO:0007669"/>
    <property type="project" value="TreeGrafter"/>
</dbReference>
<sequence length="1297" mass="147416">MKAKHVIPTQPPGSRFNEDQWQAIHQRGTNLLISASAGSGKTTVLIERIMQGILNQVFSLDQVLVVTFTESAAREMKDRMEIRLKEAISKSQQGQADLLQELNKLEASHIRTLHSFCLQVIQQFAYLIGLNPDLTLITDDTQQEMIQAKVWEDLVAQILAGETVMDPADFDQVSLVLNTGRDDQKLLTIVLDIYQYAMANPEPRVWLDQMTQQSGDLSAFWQSDLYQGTLLPYCQTQLAASHHLVGTGQALLQSASQAAIDKYGAILAEDQALIETLLDLLADQKMLDFINGLQTLAIKRWSSPGKALEEDKDLINQVKVNRDQAKDMVKALQKVFPYSYEVSDQIESQLVPLIRQVQTLVELYHQALTAYKADQAVIDYNDLEHLTLDILAPYDPKSGHRHPSPAAVYYQDLFQEVLVDEYQDINEIQAAILSWLSHEHRQDLAGNLFMVGDVKQSIYGFRMAEPSLFLQRYRDYQEGQGGDLIVLDRNYRSRFEILNYTNYLFERLMDPEFGEMAYGAQESLVLGNTSFPPADHFQVDHLLYASQEDDQEATNQNEEEDLEGDDDWATIDKAIQAEAYLVAQDIQAKIKSGFKVFDPEASDYPDQMRPLTFKDIVILSPTKASFLPLQEALAAYKIPMLSQAVETYFQRQEIQLMVALLRIIDNPVQDIPLVAILRSHFVGLSDDDLAKIRIFQPAGSFYQAVLQVIQGEDFPDQALRSRLKTFHDQVLSWRAYAQFHSIDQLVWLIYQETAFLDYVMGLDNGPQRQANLHAFYQKAQTVAETLGRGLAVFIQYIDKLQAKDKDLAEPILLQEDQNMVRVMTIHASKGNEFPVVYLMNASRKFNLQDQRKPLVATKQFGVGIDYYDPVHMVKFQSISKKARQLLLTESSKAESMRLLYVALTRSKQKLILVGTIKDQSRLEEVLNRTLDLTDPSDLLINRQLRSRSDNFMTWVLQALALQARPQLGGARLGKMDFNLTVKTLEDIQSLLPVAADLTGSLDPKTWLKKLQDQVTRVDRITDPQARRLQVLDQAFYPHHRASQTASYQSVSELKRLYEEPPMPTLAHYQDRRPGAALQEQAAQVEIGPVNRYTGDTFNPPRFLQDQAASASHKGTLNHYLLQELQLAAFEGQEDVATVLDQELDRLIQIGKLEPGDRPLIMVEAICHFIQSDLGQAMIANRSRLKREQAFSYLIDVDALYQDLAGEGTGFDQDAILIHGVIDAYFQLPDGRFVLLDYKTDRYRPYANRTKADQLAQVKDRYRYQLSLYRDALAAHLGQTCQACYLVALDFDTILEMD</sequence>
<feature type="domain" description="UvrD-like helicase ATP-binding" evidence="15">
    <location>
        <begin position="14"/>
        <end position="494"/>
    </location>
</feature>
<protein>
    <recommendedName>
        <fullName evidence="12">DNA 3'-5' helicase</fullName>
        <ecNumber evidence="12">5.6.2.4</ecNumber>
    </recommendedName>
</protein>
<name>H3NKV1_9LACT</name>
<dbReference type="Gene3D" id="3.90.320.10">
    <property type="match status" value="1"/>
</dbReference>
<dbReference type="Pfam" id="PF13361">
    <property type="entry name" value="UvrD_C"/>
    <property type="match status" value="1"/>
</dbReference>
<evidence type="ECO:0000259" key="16">
    <source>
        <dbReference type="PROSITE" id="PS51217"/>
    </source>
</evidence>
<dbReference type="SUPFAM" id="SSF52540">
    <property type="entry name" value="P-loop containing nucleoside triphosphate hydrolases"/>
    <property type="match status" value="1"/>
</dbReference>
<evidence type="ECO:0000256" key="8">
    <source>
        <dbReference type="ARBA" id="ARBA00023125"/>
    </source>
</evidence>
<comment type="catalytic activity">
    <reaction evidence="11">
        <text>Couples ATP hydrolysis with the unwinding of duplex DNA by translocating in the 3'-5' direction.</text>
        <dbReference type="EC" id="5.6.2.4"/>
    </reaction>
</comment>
<keyword evidence="5 14" id="KW-0347">Helicase</keyword>
<reference evidence="17 18" key="1">
    <citation type="submission" date="2012-01" db="EMBL/GenBank/DDBJ databases">
        <title>The Genome Sequence of Facklamia languida CCUG 37842.</title>
        <authorList>
            <consortium name="The Broad Institute Genome Sequencing Platform"/>
            <person name="Earl A."/>
            <person name="Ward D."/>
            <person name="Feldgarden M."/>
            <person name="Gevers D."/>
            <person name="Huys G."/>
            <person name="Young S.K."/>
            <person name="Zeng Q."/>
            <person name="Gargeya S."/>
            <person name="Fitzgerald M."/>
            <person name="Haas B."/>
            <person name="Abouelleil A."/>
            <person name="Alvarado L."/>
            <person name="Arachchi H.M."/>
            <person name="Berlin A."/>
            <person name="Chapman S.B."/>
            <person name="Gearin G."/>
            <person name="Goldberg J."/>
            <person name="Griggs A."/>
            <person name="Gujja S."/>
            <person name="Hansen M."/>
            <person name="Heiman D."/>
            <person name="Howarth C."/>
            <person name="Larimer J."/>
            <person name="Lui A."/>
            <person name="MacDonald P.J.P."/>
            <person name="McCowen C."/>
            <person name="Montmayeur A."/>
            <person name="Murphy C."/>
            <person name="Neiman D."/>
            <person name="Pearson M."/>
            <person name="Priest M."/>
            <person name="Roberts A."/>
            <person name="Saif S."/>
            <person name="Shea T."/>
            <person name="Sisk P."/>
            <person name="Stolte C."/>
            <person name="Sykes S."/>
            <person name="Wortman J."/>
            <person name="Nusbaum C."/>
            <person name="Birren B."/>
        </authorList>
    </citation>
    <scope>NUCLEOTIDE SEQUENCE [LARGE SCALE GENOMIC DNA]</scope>
    <source>
        <strain evidence="17 18">CCUG 37842</strain>
    </source>
</reference>
<dbReference type="Proteomes" id="UP000006190">
    <property type="component" value="Unassembled WGS sequence"/>
</dbReference>
<evidence type="ECO:0000256" key="1">
    <source>
        <dbReference type="ARBA" id="ARBA00022722"/>
    </source>
</evidence>
<evidence type="ECO:0000256" key="5">
    <source>
        <dbReference type="ARBA" id="ARBA00022806"/>
    </source>
</evidence>
<comment type="caution">
    <text evidence="17">The sequence shown here is derived from an EMBL/GenBank/DDBJ whole genome shotgun (WGS) entry which is preliminary data.</text>
</comment>
<dbReference type="Pfam" id="PF00580">
    <property type="entry name" value="UvrD-helicase"/>
    <property type="match status" value="1"/>
</dbReference>
<dbReference type="PANTHER" id="PTHR11070">
    <property type="entry name" value="UVRD / RECB / PCRA DNA HELICASE FAMILY MEMBER"/>
    <property type="match status" value="1"/>
</dbReference>
<keyword evidence="10" id="KW-0413">Isomerase</keyword>
<dbReference type="RefSeq" id="WP_006309723.1">
    <property type="nucleotide sequence ID" value="NZ_JH601133.1"/>
</dbReference>
<keyword evidence="8" id="KW-0238">DNA-binding</keyword>
<gene>
    <name evidence="17" type="ORF">HMPREF9708_01490</name>
</gene>
<dbReference type="GO" id="GO:0016887">
    <property type="term" value="F:ATP hydrolysis activity"/>
    <property type="evidence" value="ECO:0007669"/>
    <property type="project" value="RHEA"/>
</dbReference>
<proteinExistence type="predicted"/>